<evidence type="ECO:0000313" key="2">
    <source>
        <dbReference type="Proteomes" id="UP001442468"/>
    </source>
</evidence>
<evidence type="ECO:0000313" key="1">
    <source>
        <dbReference type="EMBL" id="MEQ6916881.1"/>
    </source>
</evidence>
<organism evidence="1 2">
    <name type="scientific">Halomonas aquatica</name>
    <dbReference type="NCBI Taxonomy" id="3151123"/>
    <lineage>
        <taxon>Bacteria</taxon>
        <taxon>Pseudomonadati</taxon>
        <taxon>Pseudomonadota</taxon>
        <taxon>Gammaproteobacteria</taxon>
        <taxon>Oceanospirillales</taxon>
        <taxon>Halomonadaceae</taxon>
        <taxon>Halomonas</taxon>
    </lineage>
</organism>
<reference evidence="1 2" key="1">
    <citation type="submission" date="2024-05" db="EMBL/GenBank/DDBJ databases">
        <title>Halomonas sp. SSM6 16S ribosomal RNA gene Genome sequencing and assembly.</title>
        <authorList>
            <person name="Yook S."/>
        </authorList>
    </citation>
    <scope>NUCLEOTIDE SEQUENCE [LARGE SCALE GENOMIC DNA]</scope>
    <source>
        <strain evidence="1 2">SSM6</strain>
    </source>
</reference>
<proteinExistence type="predicted"/>
<dbReference type="EMBL" id="JBEGCJ010000002">
    <property type="protein sequence ID" value="MEQ6916881.1"/>
    <property type="molecule type" value="Genomic_DNA"/>
</dbReference>
<name>A0ABV1NCU1_9GAMM</name>
<accession>A0ABV1NCU1</accession>
<gene>
    <name evidence="1" type="ORF">ABE960_04995</name>
</gene>
<keyword evidence="2" id="KW-1185">Reference proteome</keyword>
<dbReference type="RefSeq" id="WP_349761139.1">
    <property type="nucleotide sequence ID" value="NZ_JBEGCJ010000002.1"/>
</dbReference>
<comment type="caution">
    <text evidence="1">The sequence shown here is derived from an EMBL/GenBank/DDBJ whole genome shotgun (WGS) entry which is preliminary data.</text>
</comment>
<dbReference type="Proteomes" id="UP001442468">
    <property type="component" value="Unassembled WGS sequence"/>
</dbReference>
<protein>
    <submittedName>
        <fullName evidence="1">Uncharacterized protein</fullName>
    </submittedName>
</protein>
<sequence length="345" mass="38495">MAMQSRLYHLKSWLTLEDAAAHLSAVLSEEVTSQDILHLALEERIKLSVLFLAPVYAIEGEVTSLMDTRVVIHPPPGSPLLFVGKEPVGKMEEKAANAFGKTLSEVISGDQEMRGWLESGELRAIPMAAQMGENTFVNWHGSVVTIDGLWDLPLLAGERFSVEELYSSQVGGEADLDVWTPNGVWIEKEGRIYSLQERLYEQGVGFKTLEELTSWDNHHRNPSKWMDMDRLPSDSRIVIRRKNLDSFIASLEEQALEQPTEGEELRALETLGLLAEALAQQHPGLYDNNGKPKRSGINSIMQGVVEEYANPANPQPINRIGLGKTTLDDTLKDAIEAWGRRKQKA</sequence>